<name>A0A0F9RNY2_9ZZZZ</name>
<accession>A0A0F9RNY2</accession>
<sequence>MRKLTLLTCAAFMALIGPAWAEYQKLDSQRDFVSVVEGKTLTRPLVELRVSESGGISGTGAVWDVSGKWVWKGGYFCRSLTWGDDDLGYNCQEVAVNGGKIRFTSDKGTGQSAIFSLR</sequence>
<protein>
    <recommendedName>
        <fullName evidence="2">Dihydrodipicolinate reductase</fullName>
    </recommendedName>
</protein>
<dbReference type="AlphaFoldDB" id="A0A0F9RNY2"/>
<gene>
    <name evidence="1" type="ORF">LCGC14_0621710</name>
</gene>
<dbReference type="EMBL" id="LAZR01001059">
    <property type="protein sequence ID" value="KKN51537.1"/>
    <property type="molecule type" value="Genomic_DNA"/>
</dbReference>
<evidence type="ECO:0008006" key="2">
    <source>
        <dbReference type="Google" id="ProtNLM"/>
    </source>
</evidence>
<organism evidence="1">
    <name type="scientific">marine sediment metagenome</name>
    <dbReference type="NCBI Taxonomy" id="412755"/>
    <lineage>
        <taxon>unclassified sequences</taxon>
        <taxon>metagenomes</taxon>
        <taxon>ecological metagenomes</taxon>
    </lineage>
</organism>
<proteinExistence type="predicted"/>
<comment type="caution">
    <text evidence="1">The sequence shown here is derived from an EMBL/GenBank/DDBJ whole genome shotgun (WGS) entry which is preliminary data.</text>
</comment>
<evidence type="ECO:0000313" key="1">
    <source>
        <dbReference type="EMBL" id="KKN51537.1"/>
    </source>
</evidence>
<reference evidence="1" key="1">
    <citation type="journal article" date="2015" name="Nature">
        <title>Complex archaea that bridge the gap between prokaryotes and eukaryotes.</title>
        <authorList>
            <person name="Spang A."/>
            <person name="Saw J.H."/>
            <person name="Jorgensen S.L."/>
            <person name="Zaremba-Niedzwiedzka K."/>
            <person name="Martijn J."/>
            <person name="Lind A.E."/>
            <person name="van Eijk R."/>
            <person name="Schleper C."/>
            <person name="Guy L."/>
            <person name="Ettema T.J."/>
        </authorList>
    </citation>
    <scope>NUCLEOTIDE SEQUENCE</scope>
</reference>